<dbReference type="EMBL" id="JARUJP010000010">
    <property type="protein sequence ID" value="MDW8801548.1"/>
    <property type="molecule type" value="Genomic_DNA"/>
</dbReference>
<accession>A0ABU4JUE7</accession>
<keyword evidence="1" id="KW-0813">Transport</keyword>
<evidence type="ECO:0000313" key="6">
    <source>
        <dbReference type="Proteomes" id="UP001281656"/>
    </source>
</evidence>
<keyword evidence="2" id="KW-0547">Nucleotide-binding</keyword>
<dbReference type="Proteomes" id="UP001281656">
    <property type="component" value="Unassembled WGS sequence"/>
</dbReference>
<dbReference type="InterPro" id="IPR003593">
    <property type="entry name" value="AAA+_ATPase"/>
</dbReference>
<dbReference type="InterPro" id="IPR027417">
    <property type="entry name" value="P-loop_NTPase"/>
</dbReference>
<gene>
    <name evidence="5" type="ORF">P8V03_10330</name>
</gene>
<sequence length="354" mass="39852">MGLYVDIEKKLPGFDLKVKFNTDDNVLGLLGASGSGKSMTLRCIAGLENPSKGRIVLNERVLYDSEKGINIPSRKRKIGFLFQNYALFPNMTVTQNISFGIKNLSKQEQAKIVDEKIEMMQLQGLENRFPGQLSGGQQQRVAIARALAIDPEALLLDEPFSALDNYLRGEMEKKIIDTLSQYKGTAVFVSHNMDEVYRVCKKLVVLSKGKVAACGSREDIFENPPTLSAAQLTGCKNISRTKLIDENTVEALDWGCTIKLNKKVSDPLSYVGIRAHNIILTEEQGKNNVCKCQINYVKESPFSVTLYLDSVEEKPYVKTKSLQWEVSKEKWETLKRLQQPLNIHINPEKVFMIK</sequence>
<dbReference type="Pfam" id="PF00005">
    <property type="entry name" value="ABC_tran"/>
    <property type="match status" value="1"/>
</dbReference>
<dbReference type="PROSITE" id="PS00211">
    <property type="entry name" value="ABC_TRANSPORTER_1"/>
    <property type="match status" value="1"/>
</dbReference>
<dbReference type="RefSeq" id="WP_318798097.1">
    <property type="nucleotide sequence ID" value="NZ_JARUJP010000010.1"/>
</dbReference>
<dbReference type="InterPro" id="IPR050093">
    <property type="entry name" value="ABC_SmlMolc_Importer"/>
</dbReference>
<evidence type="ECO:0000256" key="1">
    <source>
        <dbReference type="ARBA" id="ARBA00022448"/>
    </source>
</evidence>
<dbReference type="GO" id="GO:0005524">
    <property type="term" value="F:ATP binding"/>
    <property type="evidence" value="ECO:0007669"/>
    <property type="project" value="UniProtKB-KW"/>
</dbReference>
<dbReference type="PANTHER" id="PTHR42781:SF4">
    <property type="entry name" value="SPERMIDINE_PUTRESCINE IMPORT ATP-BINDING PROTEIN POTA"/>
    <property type="match status" value="1"/>
</dbReference>
<dbReference type="PROSITE" id="PS50893">
    <property type="entry name" value="ABC_TRANSPORTER_2"/>
    <property type="match status" value="1"/>
</dbReference>
<reference evidence="5 6" key="1">
    <citation type="submission" date="2023-04" db="EMBL/GenBank/DDBJ databases">
        <title>Clostridium tannerae sp. nov., isolated from the fecal material of an alpaca.</title>
        <authorList>
            <person name="Miller S."/>
            <person name="Hendry M."/>
            <person name="King J."/>
            <person name="Sankaranarayanan K."/>
            <person name="Lawson P.A."/>
        </authorList>
    </citation>
    <scope>NUCLEOTIDE SEQUENCE [LARGE SCALE GENOMIC DNA]</scope>
    <source>
        <strain evidence="5 6">A1-XYC3</strain>
    </source>
</reference>
<protein>
    <submittedName>
        <fullName evidence="5">Sulfate/molybdate ABC transporter ATP-binding protein</fullName>
    </submittedName>
</protein>
<dbReference type="InterPro" id="IPR003439">
    <property type="entry name" value="ABC_transporter-like_ATP-bd"/>
</dbReference>
<comment type="caution">
    <text evidence="5">The sequence shown here is derived from an EMBL/GenBank/DDBJ whole genome shotgun (WGS) entry which is preliminary data.</text>
</comment>
<dbReference type="SMART" id="SM00382">
    <property type="entry name" value="AAA"/>
    <property type="match status" value="1"/>
</dbReference>
<dbReference type="SUPFAM" id="SSF52540">
    <property type="entry name" value="P-loop containing nucleoside triphosphate hydrolases"/>
    <property type="match status" value="1"/>
</dbReference>
<evidence type="ECO:0000256" key="3">
    <source>
        <dbReference type="ARBA" id="ARBA00022840"/>
    </source>
</evidence>
<feature type="domain" description="ABC transporter" evidence="4">
    <location>
        <begin position="2"/>
        <end position="233"/>
    </location>
</feature>
<dbReference type="PANTHER" id="PTHR42781">
    <property type="entry name" value="SPERMIDINE/PUTRESCINE IMPORT ATP-BINDING PROTEIN POTA"/>
    <property type="match status" value="1"/>
</dbReference>
<proteinExistence type="predicted"/>
<evidence type="ECO:0000256" key="2">
    <source>
        <dbReference type="ARBA" id="ARBA00022741"/>
    </source>
</evidence>
<keyword evidence="3 5" id="KW-0067">ATP-binding</keyword>
<evidence type="ECO:0000259" key="4">
    <source>
        <dbReference type="PROSITE" id="PS50893"/>
    </source>
</evidence>
<dbReference type="Gene3D" id="3.40.50.300">
    <property type="entry name" value="P-loop containing nucleotide triphosphate hydrolases"/>
    <property type="match status" value="1"/>
</dbReference>
<keyword evidence="6" id="KW-1185">Reference proteome</keyword>
<dbReference type="InterPro" id="IPR017871">
    <property type="entry name" value="ABC_transporter-like_CS"/>
</dbReference>
<name>A0ABU4JUE7_9CLOT</name>
<organism evidence="5 6">
    <name type="scientific">Clostridium tanneri</name>
    <dbReference type="NCBI Taxonomy" id="3037988"/>
    <lineage>
        <taxon>Bacteria</taxon>
        <taxon>Bacillati</taxon>
        <taxon>Bacillota</taxon>
        <taxon>Clostridia</taxon>
        <taxon>Eubacteriales</taxon>
        <taxon>Clostridiaceae</taxon>
        <taxon>Clostridium</taxon>
    </lineage>
</organism>
<evidence type="ECO:0000313" key="5">
    <source>
        <dbReference type="EMBL" id="MDW8801548.1"/>
    </source>
</evidence>